<dbReference type="InterPro" id="IPR043167">
    <property type="entry name" value="LpxI_C_sf"/>
</dbReference>
<dbReference type="EMBL" id="FWEV01000004">
    <property type="protein sequence ID" value="SLM27460.1"/>
    <property type="molecule type" value="Genomic_DNA"/>
</dbReference>
<dbReference type="Pfam" id="PF06230">
    <property type="entry name" value="LpxI_C"/>
    <property type="match status" value="1"/>
</dbReference>
<evidence type="ECO:0000313" key="3">
    <source>
        <dbReference type="EMBL" id="SLM27460.1"/>
    </source>
</evidence>
<dbReference type="Gene3D" id="3.40.50.20">
    <property type="match status" value="1"/>
</dbReference>
<feature type="domain" description="LpxI C-terminal" evidence="1">
    <location>
        <begin position="180"/>
        <end position="328"/>
    </location>
</feature>
<evidence type="ECO:0000259" key="2">
    <source>
        <dbReference type="Pfam" id="PF17930"/>
    </source>
</evidence>
<protein>
    <recommendedName>
        <fullName evidence="5">DUF1009 domain-containing protein</fullName>
    </recommendedName>
</protein>
<proteinExistence type="predicted"/>
<dbReference type="InterPro" id="IPR010415">
    <property type="entry name" value="LpxI_C"/>
</dbReference>
<reference evidence="3 4" key="1">
    <citation type="submission" date="2017-03" db="EMBL/GenBank/DDBJ databases">
        <authorList>
            <person name="Afonso C.L."/>
            <person name="Miller P.J."/>
            <person name="Scott M.A."/>
            <person name="Spackman E."/>
            <person name="Goraichik I."/>
            <person name="Dimitrov K.M."/>
            <person name="Suarez D.L."/>
            <person name="Swayne D.E."/>
        </authorList>
    </citation>
    <scope>NUCLEOTIDE SEQUENCE [LARGE SCALE GENOMIC DNA]</scope>
    <source>
        <strain evidence="3">PRJEB14757</strain>
    </source>
</reference>
<dbReference type="PANTHER" id="PTHR39962">
    <property type="entry name" value="BLL4848 PROTEIN"/>
    <property type="match status" value="1"/>
</dbReference>
<accession>A0A1W1H4Q0</accession>
<dbReference type="PANTHER" id="PTHR39962:SF1">
    <property type="entry name" value="LPXI FAMILY PROTEIN"/>
    <property type="match status" value="1"/>
</dbReference>
<gene>
    <name evidence="3" type="ORF">MTBBW1_1010008</name>
</gene>
<name>A0A1W1H4Q0_9BACT</name>
<dbReference type="Pfam" id="PF17930">
    <property type="entry name" value="LpxI_N"/>
    <property type="match status" value="1"/>
</dbReference>
<dbReference type="Gene3D" id="3.40.140.80">
    <property type="match status" value="1"/>
</dbReference>
<feature type="domain" description="LpxI N-terminal" evidence="2">
    <location>
        <begin position="48"/>
        <end position="177"/>
    </location>
</feature>
<dbReference type="OrthoDB" id="9789836at2"/>
<organism evidence="3 4">
    <name type="scientific">Desulfamplus magnetovallimortis</name>
    <dbReference type="NCBI Taxonomy" id="1246637"/>
    <lineage>
        <taxon>Bacteria</taxon>
        <taxon>Pseudomonadati</taxon>
        <taxon>Thermodesulfobacteriota</taxon>
        <taxon>Desulfobacteria</taxon>
        <taxon>Desulfobacterales</taxon>
        <taxon>Desulfobacteraceae</taxon>
        <taxon>Desulfamplus</taxon>
    </lineage>
</organism>
<evidence type="ECO:0000313" key="4">
    <source>
        <dbReference type="Proteomes" id="UP000191931"/>
    </source>
</evidence>
<dbReference type="AlphaFoldDB" id="A0A1W1H4Q0"/>
<evidence type="ECO:0000259" key="1">
    <source>
        <dbReference type="Pfam" id="PF06230"/>
    </source>
</evidence>
<evidence type="ECO:0008006" key="5">
    <source>
        <dbReference type="Google" id="ProtNLM"/>
    </source>
</evidence>
<dbReference type="RefSeq" id="WP_080803674.1">
    <property type="nucleotide sequence ID" value="NZ_LT828544.1"/>
</dbReference>
<dbReference type="Proteomes" id="UP000191931">
    <property type="component" value="Unassembled WGS sequence"/>
</dbReference>
<dbReference type="STRING" id="1246637.MTBBW1_1010008"/>
<dbReference type="InterPro" id="IPR041255">
    <property type="entry name" value="LpxI_N"/>
</dbReference>
<dbReference type="InterPro" id="IPR053174">
    <property type="entry name" value="LpxI"/>
</dbReference>
<keyword evidence="4" id="KW-1185">Reference proteome</keyword>
<sequence length="341" mass="37728">MGSDSTNASDKTVVIDNGDASSEFFNVNSHDIYDSTVVTPEHENKRKRVGLIAGGGQFPLLFAERAVKKGYKVFVAAYVSEAESEIEKHASEVEWLHLGQVGRLIRFFRKHYVSEAVMVGSVQKTRIFKDIKPDFKAIKFIISRKNSHDDFILRSFADLLENEGIKIRPSTFLLPDLLSPRGCWTRRKPASSEYRDIETGWHVAREIGRLDVGQCVVIANGTVLAVEAADGTDATIERGASLANIREGASGWDKKSGFFSVSEGGVIVVKLAKPQQDLRFDMPASGIKTIETMIRCKASVLVLEAEKSISFDRKEMIEMADNNGISIVAMQDSDFTSIKSD</sequence>